<reference evidence="2 3" key="1">
    <citation type="journal article" date="2022" name="bioRxiv">
        <title>Genomics of Preaxostyla Flagellates Illuminates Evolutionary Transitions and the Path Towards Mitochondrial Loss.</title>
        <authorList>
            <person name="Novak L.V.F."/>
            <person name="Treitli S.C."/>
            <person name="Pyrih J."/>
            <person name="Halakuc P."/>
            <person name="Pipaliya S.V."/>
            <person name="Vacek V."/>
            <person name="Brzon O."/>
            <person name="Soukal P."/>
            <person name="Eme L."/>
            <person name="Dacks J.B."/>
            <person name="Karnkowska A."/>
            <person name="Elias M."/>
            <person name="Hampl V."/>
        </authorList>
    </citation>
    <scope>NUCLEOTIDE SEQUENCE [LARGE SCALE GENOMIC DNA]</scope>
    <source>
        <strain evidence="2">NAU3</strain>
        <tissue evidence="2">Gut</tissue>
    </source>
</reference>
<evidence type="ECO:0000256" key="1">
    <source>
        <dbReference type="SAM" id="MobiDB-lite"/>
    </source>
</evidence>
<evidence type="ECO:0000313" key="3">
    <source>
        <dbReference type="Proteomes" id="UP001281761"/>
    </source>
</evidence>
<protein>
    <submittedName>
        <fullName evidence="2">Uncharacterized protein</fullName>
    </submittedName>
</protein>
<name>A0ABQ9X5D8_9EUKA</name>
<organism evidence="2 3">
    <name type="scientific">Blattamonas nauphoetae</name>
    <dbReference type="NCBI Taxonomy" id="2049346"/>
    <lineage>
        <taxon>Eukaryota</taxon>
        <taxon>Metamonada</taxon>
        <taxon>Preaxostyla</taxon>
        <taxon>Oxymonadida</taxon>
        <taxon>Blattamonas</taxon>
    </lineage>
</organism>
<keyword evidence="3" id="KW-1185">Reference proteome</keyword>
<dbReference type="Proteomes" id="UP001281761">
    <property type="component" value="Unassembled WGS sequence"/>
</dbReference>
<evidence type="ECO:0000313" key="2">
    <source>
        <dbReference type="EMBL" id="KAK2946905.1"/>
    </source>
</evidence>
<feature type="compositionally biased region" description="Basic residues" evidence="1">
    <location>
        <begin position="86"/>
        <end position="104"/>
    </location>
</feature>
<feature type="compositionally biased region" description="Basic and acidic residues" evidence="1">
    <location>
        <begin position="1"/>
        <end position="21"/>
    </location>
</feature>
<feature type="region of interest" description="Disordered" evidence="1">
    <location>
        <begin position="1"/>
        <end position="29"/>
    </location>
</feature>
<feature type="compositionally biased region" description="Basic and acidic residues" evidence="1">
    <location>
        <begin position="76"/>
        <end position="85"/>
    </location>
</feature>
<gene>
    <name evidence="2" type="ORF">BLNAU_18204</name>
</gene>
<proteinExistence type="predicted"/>
<sequence>MTGHNDGSKEDDRSVDVDGPIREWNPASPPTTSFGTSLFVFCVVISQLLHHARSQLVCCSTRIGDGVEVMWHAKHQQQESRDSSRKLSHHQRNKRKSQLKRQTRRLSLNLDDSRCSTNLGQPTPNSPLAVRSVRNCLQKSENWKRRSPEIGSGAKMMASIGLSIAEQSGLVVDDWRAASPKTMRTITQSMTSFPLPNVPEITLTSQRDGTVVDEWLEAQIEKMVELIGRTGFFRARELVFAADCKGSVSC</sequence>
<accession>A0ABQ9X5D8</accession>
<dbReference type="EMBL" id="JARBJD010000216">
    <property type="protein sequence ID" value="KAK2946905.1"/>
    <property type="molecule type" value="Genomic_DNA"/>
</dbReference>
<comment type="caution">
    <text evidence="2">The sequence shown here is derived from an EMBL/GenBank/DDBJ whole genome shotgun (WGS) entry which is preliminary data.</text>
</comment>
<feature type="region of interest" description="Disordered" evidence="1">
    <location>
        <begin position="74"/>
        <end position="128"/>
    </location>
</feature>